<protein>
    <submittedName>
        <fullName evidence="2">Acriflavin resistance protein</fullName>
    </submittedName>
</protein>
<feature type="transmembrane region" description="Helical" evidence="1">
    <location>
        <begin position="456"/>
        <end position="479"/>
    </location>
</feature>
<feature type="transmembrane region" description="Helical" evidence="1">
    <location>
        <begin position="895"/>
        <end position="915"/>
    </location>
</feature>
<dbReference type="EMBL" id="BLVP01000007">
    <property type="protein sequence ID" value="GFM36717.1"/>
    <property type="molecule type" value="Genomic_DNA"/>
</dbReference>
<dbReference type="InterPro" id="IPR001036">
    <property type="entry name" value="Acrflvin-R"/>
</dbReference>
<gene>
    <name evidence="2" type="ORF">DSM19430T_14010</name>
</gene>
<dbReference type="RefSeq" id="WP_205245127.1">
    <property type="nucleotide sequence ID" value="NZ_BLVP01000007.1"/>
</dbReference>
<dbReference type="SUPFAM" id="SSF82714">
    <property type="entry name" value="Multidrug efflux transporter AcrB TolC docking domain, DN and DC subdomains"/>
    <property type="match status" value="2"/>
</dbReference>
<evidence type="ECO:0000313" key="3">
    <source>
        <dbReference type="Proteomes" id="UP000503820"/>
    </source>
</evidence>
<evidence type="ECO:0000256" key="1">
    <source>
        <dbReference type="SAM" id="Phobius"/>
    </source>
</evidence>
<feature type="transmembrane region" description="Helical" evidence="1">
    <location>
        <begin position="385"/>
        <end position="407"/>
    </location>
</feature>
<feature type="transmembrane region" description="Helical" evidence="1">
    <location>
        <begin position="12"/>
        <end position="30"/>
    </location>
</feature>
<dbReference type="SUPFAM" id="SSF82866">
    <property type="entry name" value="Multidrug efflux transporter AcrB transmembrane domain"/>
    <property type="match status" value="2"/>
</dbReference>
<dbReference type="InterPro" id="IPR027463">
    <property type="entry name" value="AcrB_DN_DC_subdom"/>
</dbReference>
<feature type="transmembrane region" description="Helical" evidence="1">
    <location>
        <begin position="992"/>
        <end position="1024"/>
    </location>
</feature>
<dbReference type="PRINTS" id="PR00702">
    <property type="entry name" value="ACRIFLAVINRP"/>
</dbReference>
<dbReference type="PANTHER" id="PTHR32063:SF33">
    <property type="entry name" value="RND SUPERFAMILY EFFLUX PUMP PERMEASE COMPONENT"/>
    <property type="match status" value="1"/>
</dbReference>
<dbReference type="GO" id="GO:0005886">
    <property type="term" value="C:plasma membrane"/>
    <property type="evidence" value="ECO:0007669"/>
    <property type="project" value="TreeGrafter"/>
</dbReference>
<dbReference type="GO" id="GO:0042910">
    <property type="term" value="F:xenobiotic transmembrane transporter activity"/>
    <property type="evidence" value="ECO:0007669"/>
    <property type="project" value="TreeGrafter"/>
</dbReference>
<reference evidence="2 3" key="1">
    <citation type="submission" date="2020-05" db="EMBL/GenBank/DDBJ databases">
        <title>Draft genome sequence of Desulfovibrio psychrotolerans JS1T.</title>
        <authorList>
            <person name="Ueno A."/>
            <person name="Tamazawa S."/>
            <person name="Tamamura S."/>
            <person name="Murakami T."/>
            <person name="Kiyama T."/>
            <person name="Inomata H."/>
            <person name="Amano Y."/>
            <person name="Miyakawa K."/>
            <person name="Tamaki H."/>
            <person name="Naganuma T."/>
            <person name="Kaneko K."/>
        </authorList>
    </citation>
    <scope>NUCLEOTIDE SEQUENCE [LARGE SCALE GENOMIC DNA]</scope>
    <source>
        <strain evidence="2 3">JS1</strain>
    </source>
</reference>
<dbReference type="SUPFAM" id="SSF82693">
    <property type="entry name" value="Multidrug efflux transporter AcrB pore domain, PN1, PN2, PC1 and PC2 subdomains"/>
    <property type="match status" value="2"/>
</dbReference>
<name>A0A7J0BSN8_9BACT</name>
<evidence type="ECO:0000313" key="2">
    <source>
        <dbReference type="EMBL" id="GFM36717.1"/>
    </source>
</evidence>
<keyword evidence="1" id="KW-0812">Transmembrane</keyword>
<dbReference type="PANTHER" id="PTHR32063">
    <property type="match status" value="1"/>
</dbReference>
<dbReference type="Gene3D" id="1.20.1640.10">
    <property type="entry name" value="Multidrug efflux transporter AcrB transmembrane domain"/>
    <property type="match status" value="2"/>
</dbReference>
<sequence>MKRILEYFAAHPTAANLLMGAFLLMGLLAAPKLLRETFPRFTPTQVQVSVAYPGATAQDAEEAICERVEEALESIADVAEVTCEAREGQATIVAEMVEGGNMDRFLNDVKTEVEAINDFPEKVEDPIISQLNRMDFVMSVAVYGPMSPTDLKAYCEQLKKRLMTATEITQITIAGFSDHQIRIEVPARALMQYGLSVADIASTIASQSVDLPGGTLQTESGDLLIRFMDQRRTIAEFEDLIVVAGSSGAEVRLGDIASITDRFEVDEDKVIFNGQRAGILQINKTENQDALRLVEQAQTVLERERQEAPPGTGIVITRNVSDIVGDRLNMLLENGMQGLVLVFLTMWLFFSFRYAFWVAMGLPVSFLAALYGMQITGMTVNMMTMVGLLLATGLIMDDAIVIAENIAAHIRRGKRPFEAVVDGTAEVAAGVIASFATTVVIFGTLAVFMEGNIGKVLWVMPFVLILALAVSLVEAFLILPHHLAHSLEGMRAERQSRFRQAFDRRFEAFREQVLGRLVDTAVTWRYLFVGAVIALFIVSVGMLAGGRLKFKVFPALEGDQIEARVLLPQGTPLARTEAVAEQLVAAMRELDAEYTPAQPQGLPLVKNIAVYYNKNSDANETGPHVVTVSVDLLASDLRTMRLDELTAKWRERTGTVPDVISMVWKEPVLGPGGMALSFRLIGEDLEQLKAASLDLQHWLSQYTGVVDLQDDLRPGKPELRATLKSGATALGMDAKTISSQLRAAFFGTTATELQYRGESYEVDVRLAPEDKNSLADLDYFHITDKSGNQIPLGNVANLEHGRGWARIARTNGLRTVTVEGDVDSAVANANQIRSDTTRHFMPQLLEKYPGVRTSLQGEAKEGAKTGGSMQTAFLVGIVGVFILLSFQFSSYAEPICVLTAIPMALVGVIWGHLLMGLDLTIPSVMGFISLAGIVVNDSILLVEFLKMRMTEGMEPLRAAPAASRNRLRAVLLTSLTTIAGLAPLLAETSVQAQLLIPLACSIIFGLAMSTVMVLLLVPALYCILDDCGLTVRSRERRRQQRLDAQQAI</sequence>
<keyword evidence="1" id="KW-0472">Membrane</keyword>
<feature type="transmembrane region" description="Helical" evidence="1">
    <location>
        <begin position="427"/>
        <end position="449"/>
    </location>
</feature>
<comment type="caution">
    <text evidence="2">The sequence shown here is derived from an EMBL/GenBank/DDBJ whole genome shotgun (WGS) entry which is preliminary data.</text>
</comment>
<dbReference type="Proteomes" id="UP000503820">
    <property type="component" value="Unassembled WGS sequence"/>
</dbReference>
<accession>A0A7J0BSN8</accession>
<feature type="transmembrane region" description="Helical" evidence="1">
    <location>
        <begin position="921"/>
        <end position="945"/>
    </location>
</feature>
<proteinExistence type="predicted"/>
<dbReference type="Pfam" id="PF00873">
    <property type="entry name" value="ACR_tran"/>
    <property type="match status" value="1"/>
</dbReference>
<dbReference type="AlphaFoldDB" id="A0A7J0BSN8"/>
<dbReference type="Gene3D" id="3.30.70.1440">
    <property type="entry name" value="Multidrug efflux transporter AcrB pore domain"/>
    <property type="match status" value="1"/>
</dbReference>
<organism evidence="2 3">
    <name type="scientific">Desulfovibrio psychrotolerans</name>
    <dbReference type="NCBI Taxonomy" id="415242"/>
    <lineage>
        <taxon>Bacteria</taxon>
        <taxon>Pseudomonadati</taxon>
        <taxon>Thermodesulfobacteriota</taxon>
        <taxon>Desulfovibrionia</taxon>
        <taxon>Desulfovibrionales</taxon>
        <taxon>Desulfovibrionaceae</taxon>
        <taxon>Desulfovibrio</taxon>
    </lineage>
</organism>
<feature type="transmembrane region" description="Helical" evidence="1">
    <location>
        <begin position="524"/>
        <end position="544"/>
    </location>
</feature>
<dbReference type="Gene3D" id="3.30.70.1430">
    <property type="entry name" value="Multidrug efflux transporter AcrB pore domain"/>
    <property type="match status" value="2"/>
</dbReference>
<keyword evidence="1" id="KW-1133">Transmembrane helix</keyword>
<keyword evidence="3" id="KW-1185">Reference proteome</keyword>
<feature type="transmembrane region" description="Helical" evidence="1">
    <location>
        <begin position="356"/>
        <end position="373"/>
    </location>
</feature>
<dbReference type="Gene3D" id="3.30.2090.10">
    <property type="entry name" value="Multidrug efflux transporter AcrB TolC docking domain, DN and DC subdomains"/>
    <property type="match status" value="2"/>
</dbReference>
<feature type="transmembrane region" description="Helical" evidence="1">
    <location>
        <begin position="966"/>
        <end position="986"/>
    </location>
</feature>
<dbReference type="Gene3D" id="3.30.70.1320">
    <property type="entry name" value="Multidrug efflux transporter AcrB pore domain like"/>
    <property type="match status" value="1"/>
</dbReference>
<feature type="transmembrane region" description="Helical" evidence="1">
    <location>
        <begin position="331"/>
        <end position="350"/>
    </location>
</feature>